<evidence type="ECO:0000313" key="2">
    <source>
        <dbReference type="Proteomes" id="UP001066276"/>
    </source>
</evidence>
<accession>A0AAV7TEW2</accession>
<gene>
    <name evidence="1" type="ORF">NDU88_000101</name>
</gene>
<protein>
    <submittedName>
        <fullName evidence="1">Uncharacterized protein</fullName>
    </submittedName>
</protein>
<name>A0AAV7TEW2_PLEWA</name>
<keyword evidence="2" id="KW-1185">Reference proteome</keyword>
<sequence length="102" mass="11128">MSAPCPALLSDLTFRPPQITQMPSRLLLVPFPVVASRRVSSGPRHRDLQHPLSLLSPLRSFLPLRAVLVRPSQAQSVFSPVPFRGAVFRFLAVLAGSMGTGR</sequence>
<dbReference type="Proteomes" id="UP001066276">
    <property type="component" value="Chromosome 3_2"/>
</dbReference>
<reference evidence="1" key="1">
    <citation type="journal article" date="2022" name="bioRxiv">
        <title>Sequencing and chromosome-scale assembly of the giantPleurodeles waltlgenome.</title>
        <authorList>
            <person name="Brown T."/>
            <person name="Elewa A."/>
            <person name="Iarovenko S."/>
            <person name="Subramanian E."/>
            <person name="Araus A.J."/>
            <person name="Petzold A."/>
            <person name="Susuki M."/>
            <person name="Suzuki K.-i.T."/>
            <person name="Hayashi T."/>
            <person name="Toyoda A."/>
            <person name="Oliveira C."/>
            <person name="Osipova E."/>
            <person name="Leigh N.D."/>
            <person name="Simon A."/>
            <person name="Yun M.H."/>
        </authorList>
    </citation>
    <scope>NUCLEOTIDE SEQUENCE</scope>
    <source>
        <strain evidence="1">20211129_DDA</strain>
        <tissue evidence="1">Liver</tissue>
    </source>
</reference>
<dbReference type="EMBL" id="JANPWB010000006">
    <property type="protein sequence ID" value="KAJ1174810.1"/>
    <property type="molecule type" value="Genomic_DNA"/>
</dbReference>
<comment type="caution">
    <text evidence="1">The sequence shown here is derived from an EMBL/GenBank/DDBJ whole genome shotgun (WGS) entry which is preliminary data.</text>
</comment>
<proteinExistence type="predicted"/>
<organism evidence="1 2">
    <name type="scientific">Pleurodeles waltl</name>
    <name type="common">Iberian ribbed newt</name>
    <dbReference type="NCBI Taxonomy" id="8319"/>
    <lineage>
        <taxon>Eukaryota</taxon>
        <taxon>Metazoa</taxon>
        <taxon>Chordata</taxon>
        <taxon>Craniata</taxon>
        <taxon>Vertebrata</taxon>
        <taxon>Euteleostomi</taxon>
        <taxon>Amphibia</taxon>
        <taxon>Batrachia</taxon>
        <taxon>Caudata</taxon>
        <taxon>Salamandroidea</taxon>
        <taxon>Salamandridae</taxon>
        <taxon>Pleurodelinae</taxon>
        <taxon>Pleurodeles</taxon>
    </lineage>
</organism>
<evidence type="ECO:0000313" key="1">
    <source>
        <dbReference type="EMBL" id="KAJ1174810.1"/>
    </source>
</evidence>
<dbReference type="AlphaFoldDB" id="A0AAV7TEW2"/>